<dbReference type="Proteomes" id="UP000005438">
    <property type="component" value="Chromosome"/>
</dbReference>
<evidence type="ECO:0000256" key="5">
    <source>
        <dbReference type="ARBA" id="ARBA00022842"/>
    </source>
</evidence>
<dbReference type="GO" id="GO:0000010">
    <property type="term" value="F:heptaprenyl diphosphate synthase activity"/>
    <property type="evidence" value="ECO:0007669"/>
    <property type="project" value="UniProtKB-EC"/>
</dbReference>
<evidence type="ECO:0000256" key="4">
    <source>
        <dbReference type="ARBA" id="ARBA00022723"/>
    </source>
</evidence>
<accession>G8TGK1</accession>
<dbReference type="CDD" id="cd00685">
    <property type="entry name" value="Trans_IPPS_HT"/>
    <property type="match status" value="1"/>
</dbReference>
<proteinExistence type="inferred from homology"/>
<dbReference type="EC" id="2.5.1.30" evidence="7"/>
<dbReference type="Pfam" id="PF00348">
    <property type="entry name" value="polyprenyl_synt"/>
    <property type="match status" value="1"/>
</dbReference>
<dbReference type="SFLD" id="SFLDS00005">
    <property type="entry name" value="Isoprenoid_Synthase_Type_I"/>
    <property type="match status" value="1"/>
</dbReference>
<dbReference type="PROSITE" id="PS00444">
    <property type="entry name" value="POLYPRENYL_SYNTHASE_2"/>
    <property type="match status" value="1"/>
</dbReference>
<dbReference type="PATRIC" id="fig|700598.3.peg.1070"/>
<evidence type="ECO:0000256" key="6">
    <source>
        <dbReference type="RuleBase" id="RU004466"/>
    </source>
</evidence>
<dbReference type="GO" id="GO:0008299">
    <property type="term" value="P:isoprenoid biosynthetic process"/>
    <property type="evidence" value="ECO:0007669"/>
    <property type="project" value="InterPro"/>
</dbReference>
<evidence type="ECO:0000313" key="8">
    <source>
        <dbReference type="Proteomes" id="UP000005438"/>
    </source>
</evidence>
<dbReference type="SUPFAM" id="SSF48576">
    <property type="entry name" value="Terpenoid synthases"/>
    <property type="match status" value="1"/>
</dbReference>
<reference evidence="7 8" key="1">
    <citation type="submission" date="2011-12" db="EMBL/GenBank/DDBJ databases">
        <title>The complete genome of Niastella koreensis GR20-10.</title>
        <authorList>
            <consortium name="US DOE Joint Genome Institute (JGI-PGF)"/>
            <person name="Lucas S."/>
            <person name="Han J."/>
            <person name="Lapidus A."/>
            <person name="Bruce D."/>
            <person name="Goodwin L."/>
            <person name="Pitluck S."/>
            <person name="Peters L."/>
            <person name="Kyrpides N."/>
            <person name="Mavromatis K."/>
            <person name="Ivanova N."/>
            <person name="Mikhailova N."/>
            <person name="Davenport K."/>
            <person name="Saunders E."/>
            <person name="Detter J.C."/>
            <person name="Tapia R."/>
            <person name="Han C."/>
            <person name="Land M."/>
            <person name="Hauser L."/>
            <person name="Markowitz V."/>
            <person name="Cheng J.-F."/>
            <person name="Hugenholtz P."/>
            <person name="Woyke T."/>
            <person name="Wu D."/>
            <person name="Tindall B."/>
            <person name="Pomrenke H."/>
            <person name="Brambilla E."/>
            <person name="Klenk H.-P."/>
            <person name="Eisen J.A."/>
        </authorList>
    </citation>
    <scope>NUCLEOTIDE SEQUENCE [LARGE SCALE GENOMIC DNA]</scope>
    <source>
        <strain evidence="8">DSM 17620 / KACC 11465 / NBRC 106392 / GR20-10</strain>
    </source>
</reference>
<dbReference type="eggNOG" id="COG0142">
    <property type="taxonomic scope" value="Bacteria"/>
</dbReference>
<dbReference type="Gene3D" id="1.10.600.10">
    <property type="entry name" value="Farnesyl Diphosphate Synthase"/>
    <property type="match status" value="1"/>
</dbReference>
<protein>
    <submittedName>
        <fullName evidence="7">Trans-hexaprenyltranstransferase</fullName>
        <ecNumber evidence="7">2.5.1.30</ecNumber>
    </submittedName>
</protein>
<comment type="similarity">
    <text evidence="2 6">Belongs to the FPP/GGPP synthase family.</text>
</comment>
<dbReference type="EMBL" id="CP003178">
    <property type="protein sequence ID" value="AEV97424.1"/>
    <property type="molecule type" value="Genomic_DNA"/>
</dbReference>
<dbReference type="HOGENOM" id="CLU_014015_2_0_10"/>
<dbReference type="InterPro" id="IPR008949">
    <property type="entry name" value="Isoprenoid_synthase_dom_sf"/>
</dbReference>
<dbReference type="PANTHER" id="PTHR12001">
    <property type="entry name" value="GERANYLGERANYL PYROPHOSPHATE SYNTHASE"/>
    <property type="match status" value="1"/>
</dbReference>
<dbReference type="InterPro" id="IPR000092">
    <property type="entry name" value="Polyprenyl_synt"/>
</dbReference>
<organism evidence="7 8">
    <name type="scientific">Niastella koreensis (strain DSM 17620 / KACC 11465 / NBRC 106392 / GR20-10)</name>
    <dbReference type="NCBI Taxonomy" id="700598"/>
    <lineage>
        <taxon>Bacteria</taxon>
        <taxon>Pseudomonadati</taxon>
        <taxon>Bacteroidota</taxon>
        <taxon>Chitinophagia</taxon>
        <taxon>Chitinophagales</taxon>
        <taxon>Chitinophagaceae</taxon>
        <taxon>Niastella</taxon>
    </lineage>
</organism>
<dbReference type="PANTHER" id="PTHR12001:SF69">
    <property type="entry name" value="ALL TRANS-POLYPRENYL-DIPHOSPHATE SYNTHASE PDSS1"/>
    <property type="match status" value="1"/>
</dbReference>
<dbReference type="KEGG" id="nko:Niako_1045"/>
<name>G8TGK1_NIAKG</name>
<dbReference type="AlphaFoldDB" id="G8TGK1"/>
<evidence type="ECO:0000256" key="2">
    <source>
        <dbReference type="ARBA" id="ARBA00006706"/>
    </source>
</evidence>
<dbReference type="STRING" id="700598.Niako_1045"/>
<keyword evidence="3 6" id="KW-0808">Transferase</keyword>
<comment type="cofactor">
    <cofactor evidence="1">
        <name>Mg(2+)</name>
        <dbReference type="ChEBI" id="CHEBI:18420"/>
    </cofactor>
</comment>
<evidence type="ECO:0000256" key="3">
    <source>
        <dbReference type="ARBA" id="ARBA00022679"/>
    </source>
</evidence>
<keyword evidence="5" id="KW-0460">Magnesium</keyword>
<sequence length="355" mass="39989">MANDQYEIDVPRASTLYAGDKGKLNPLNHILENLLAQDIASFEETLKSALEPQARHLTDTEHQIYKRGKKIRPVMLLLAARLLRGEEELSHKVIKASASLEMLHVATLIHDDIIDDALLRRGLSSVNAKRGTNAAILVGDLQFVQAIRTFVDAVETNSEMGLVKMVLDTAFKICTGELDELETNPNWNLVALRQRYFDVIERKTAILFGLACETGMALAKAHTGESRRIGFYGRRVGRAFQIMDDLFDFLQDEADSGKQVGIDLVRRRITLPIIYAMEELGASHPLSQIMRGDIQPPDDLSHVIMAIKGTQAIERSYADARYDALDALEYLKHFPQNRYRDALEEIALYTVDRKI</sequence>
<evidence type="ECO:0000313" key="7">
    <source>
        <dbReference type="EMBL" id="AEV97424.1"/>
    </source>
</evidence>
<dbReference type="GO" id="GO:0046872">
    <property type="term" value="F:metal ion binding"/>
    <property type="evidence" value="ECO:0007669"/>
    <property type="project" value="UniProtKB-KW"/>
</dbReference>
<gene>
    <name evidence="7" type="ordered locus">Niako_1045</name>
</gene>
<dbReference type="InterPro" id="IPR033749">
    <property type="entry name" value="Polyprenyl_synt_CS"/>
</dbReference>
<dbReference type="RefSeq" id="WP_014217338.1">
    <property type="nucleotide sequence ID" value="NC_016609.1"/>
</dbReference>
<keyword evidence="4" id="KW-0479">Metal-binding</keyword>
<evidence type="ECO:0000256" key="1">
    <source>
        <dbReference type="ARBA" id="ARBA00001946"/>
    </source>
</evidence>
<dbReference type="PROSITE" id="PS00723">
    <property type="entry name" value="POLYPRENYL_SYNTHASE_1"/>
    <property type="match status" value="1"/>
</dbReference>